<protein>
    <submittedName>
        <fullName evidence="1">Uncharacterized protein</fullName>
    </submittedName>
</protein>
<evidence type="ECO:0000313" key="2">
    <source>
        <dbReference type="Proteomes" id="UP000676079"/>
    </source>
</evidence>
<keyword evidence="1" id="KW-0614">Plasmid</keyword>
<dbReference type="Proteomes" id="UP000676079">
    <property type="component" value="Plasmid unnamed4"/>
</dbReference>
<reference evidence="2" key="1">
    <citation type="submission" date="2021-05" db="EMBL/GenBank/DDBJ databases">
        <title>Direct Submission.</title>
        <authorList>
            <person name="Li K."/>
            <person name="Gao J."/>
        </authorList>
    </citation>
    <scope>NUCLEOTIDE SEQUENCE [LARGE SCALE GENOMIC DNA]</scope>
    <source>
        <strain evidence="2">Mg02</strain>
        <plasmid evidence="2">unnamed4</plasmid>
    </source>
</reference>
<keyword evidence="2" id="KW-1185">Reference proteome</keyword>
<dbReference type="EMBL" id="CP074136">
    <property type="protein sequence ID" value="QUX26439.1"/>
    <property type="molecule type" value="Genomic_DNA"/>
</dbReference>
<dbReference type="RefSeq" id="WP_220566018.1">
    <property type="nucleotide sequence ID" value="NZ_CP074136.1"/>
</dbReference>
<proteinExistence type="predicted"/>
<evidence type="ECO:0000313" key="1">
    <source>
        <dbReference type="EMBL" id="QUX26439.1"/>
    </source>
</evidence>
<gene>
    <name evidence="1" type="ORF">KGD84_32595</name>
</gene>
<organism evidence="1 2">
    <name type="scientific">Nocardiopsis changdeensis</name>
    <dbReference type="NCBI Taxonomy" id="2831969"/>
    <lineage>
        <taxon>Bacteria</taxon>
        <taxon>Bacillati</taxon>
        <taxon>Actinomycetota</taxon>
        <taxon>Actinomycetes</taxon>
        <taxon>Streptosporangiales</taxon>
        <taxon>Nocardiopsidaceae</taxon>
        <taxon>Nocardiopsis</taxon>
    </lineage>
</organism>
<sequence length="206" mass="23647">MTVRRPRDASGVLRWAQLNGFPQPRRIAHGPQAHGEALVRWLDEQDLSYDILADLPEDPVTLDQWARFIEENPVTVKSWQRRPDWNVHPCALGPRWATPRRGKTPNVYSLAELEAYPRPRDRRIDPGLFEEDEYLTLHAIAVRGGLDHPEHLYQYRGFQGFPPPTEATGPVEAGPVTQPHAQELYDARAVAAWFNRLPGRRGRRAR</sequence>
<name>A0A975QC97_9ACTN</name>
<accession>A0A975QC97</accession>
<geneLocation type="plasmid" evidence="1 2">
    <name>unnamed4</name>
</geneLocation>